<keyword evidence="5 9" id="KW-0460">Magnesium</keyword>
<dbReference type="InterPro" id="IPR000644">
    <property type="entry name" value="CBS_dom"/>
</dbReference>
<gene>
    <name evidence="12" type="primary">mgtE</name>
    <name evidence="12" type="ORF">ACFYXQ_27490</name>
</gene>
<comment type="subunit">
    <text evidence="9">Homodimer.</text>
</comment>
<evidence type="ECO:0000313" key="13">
    <source>
        <dbReference type="Proteomes" id="UP001601992"/>
    </source>
</evidence>
<organism evidence="12 13">
    <name type="scientific">Nocardia jiangxiensis</name>
    <dbReference type="NCBI Taxonomy" id="282685"/>
    <lineage>
        <taxon>Bacteria</taxon>
        <taxon>Bacillati</taxon>
        <taxon>Actinomycetota</taxon>
        <taxon>Actinomycetes</taxon>
        <taxon>Mycobacteriales</taxon>
        <taxon>Nocardiaceae</taxon>
        <taxon>Nocardia</taxon>
    </lineage>
</organism>
<dbReference type="InterPro" id="IPR038076">
    <property type="entry name" value="MgtE_N_sf"/>
</dbReference>
<dbReference type="InterPro" id="IPR036739">
    <property type="entry name" value="SLC41_membr_dom_sf"/>
</dbReference>
<dbReference type="InterPro" id="IPR006667">
    <property type="entry name" value="SLC41_membr_dom"/>
</dbReference>
<evidence type="ECO:0000256" key="3">
    <source>
        <dbReference type="ARBA" id="ARBA00022448"/>
    </source>
</evidence>
<dbReference type="Pfam" id="PF01769">
    <property type="entry name" value="MgtE"/>
    <property type="match status" value="1"/>
</dbReference>
<dbReference type="SMART" id="SM00924">
    <property type="entry name" value="MgtE_N"/>
    <property type="match status" value="1"/>
</dbReference>
<dbReference type="InterPro" id="IPR006669">
    <property type="entry name" value="MgtE_transporter"/>
</dbReference>
<comment type="similarity">
    <text evidence="2 9">Belongs to the SLC41A transporter family.</text>
</comment>
<keyword evidence="8" id="KW-0129">CBS domain</keyword>
<proteinExistence type="inferred from homology"/>
<feature type="transmembrane region" description="Helical" evidence="9">
    <location>
        <begin position="326"/>
        <end position="346"/>
    </location>
</feature>
<evidence type="ECO:0000256" key="9">
    <source>
        <dbReference type="RuleBase" id="RU362011"/>
    </source>
</evidence>
<evidence type="ECO:0000256" key="6">
    <source>
        <dbReference type="ARBA" id="ARBA00022989"/>
    </source>
</evidence>
<dbReference type="InterPro" id="IPR006668">
    <property type="entry name" value="Mg_transptr_MgtE_intracell_dom"/>
</dbReference>
<accession>A0ABW6S710</accession>
<keyword evidence="6 9" id="KW-1133">Transmembrane helix</keyword>
<name>A0ABW6S710_9NOCA</name>
<dbReference type="SUPFAM" id="SSF158791">
    <property type="entry name" value="MgtE N-terminal domain-like"/>
    <property type="match status" value="1"/>
</dbReference>
<keyword evidence="4 9" id="KW-0812">Transmembrane</keyword>
<evidence type="ECO:0000256" key="4">
    <source>
        <dbReference type="ARBA" id="ARBA00022692"/>
    </source>
</evidence>
<evidence type="ECO:0000313" key="12">
    <source>
        <dbReference type="EMBL" id="MFF3571529.1"/>
    </source>
</evidence>
<dbReference type="PANTHER" id="PTHR43773">
    <property type="entry name" value="MAGNESIUM TRANSPORTER MGTE"/>
    <property type="match status" value="1"/>
</dbReference>
<evidence type="ECO:0000256" key="8">
    <source>
        <dbReference type="PROSITE-ProRule" id="PRU00703"/>
    </source>
</evidence>
<evidence type="ECO:0000256" key="5">
    <source>
        <dbReference type="ARBA" id="ARBA00022842"/>
    </source>
</evidence>
<reference evidence="12 13" key="1">
    <citation type="submission" date="2024-10" db="EMBL/GenBank/DDBJ databases">
        <title>The Natural Products Discovery Center: Release of the First 8490 Sequenced Strains for Exploring Actinobacteria Biosynthetic Diversity.</title>
        <authorList>
            <person name="Kalkreuter E."/>
            <person name="Kautsar S.A."/>
            <person name="Yang D."/>
            <person name="Bader C.D."/>
            <person name="Teijaro C.N."/>
            <person name="Fluegel L."/>
            <person name="Davis C.M."/>
            <person name="Simpson J.R."/>
            <person name="Lauterbach L."/>
            <person name="Steele A.D."/>
            <person name="Gui C."/>
            <person name="Meng S."/>
            <person name="Li G."/>
            <person name="Viehrig K."/>
            <person name="Ye F."/>
            <person name="Su P."/>
            <person name="Kiefer A.F."/>
            <person name="Nichols A."/>
            <person name="Cepeda A.J."/>
            <person name="Yan W."/>
            <person name="Fan B."/>
            <person name="Jiang Y."/>
            <person name="Adhikari A."/>
            <person name="Zheng C.-J."/>
            <person name="Schuster L."/>
            <person name="Cowan T.M."/>
            <person name="Smanski M.J."/>
            <person name="Chevrette M.G."/>
            <person name="De Carvalho L.P.S."/>
            <person name="Shen B."/>
        </authorList>
    </citation>
    <scope>NUCLEOTIDE SEQUENCE [LARGE SCALE GENOMIC DNA]</scope>
    <source>
        <strain evidence="12 13">NPDC002593</strain>
    </source>
</reference>
<dbReference type="Pfam" id="PF03448">
    <property type="entry name" value="MgtE_N"/>
    <property type="match status" value="1"/>
</dbReference>
<dbReference type="PANTHER" id="PTHR43773:SF1">
    <property type="entry name" value="MAGNESIUM TRANSPORTER MGTE"/>
    <property type="match status" value="1"/>
</dbReference>
<evidence type="ECO:0000256" key="10">
    <source>
        <dbReference type="SAM" id="MobiDB-lite"/>
    </source>
</evidence>
<dbReference type="SUPFAM" id="SSF161093">
    <property type="entry name" value="MgtE membrane domain-like"/>
    <property type="match status" value="1"/>
</dbReference>
<protein>
    <recommendedName>
        <fullName evidence="9">Magnesium transporter MgtE</fullName>
    </recommendedName>
</protein>
<dbReference type="SMART" id="SM00116">
    <property type="entry name" value="CBS"/>
    <property type="match status" value="2"/>
</dbReference>
<feature type="transmembrane region" description="Helical" evidence="9">
    <location>
        <begin position="358"/>
        <end position="382"/>
    </location>
</feature>
<dbReference type="RefSeq" id="WP_387405427.1">
    <property type="nucleotide sequence ID" value="NZ_JBIAQY010000010.1"/>
</dbReference>
<keyword evidence="9" id="KW-1003">Cell membrane</keyword>
<keyword evidence="7 9" id="KW-0472">Membrane</keyword>
<dbReference type="CDD" id="cd04606">
    <property type="entry name" value="CBS_pair_Mg_transporter"/>
    <property type="match status" value="1"/>
</dbReference>
<evidence type="ECO:0000256" key="1">
    <source>
        <dbReference type="ARBA" id="ARBA00004141"/>
    </source>
</evidence>
<dbReference type="EMBL" id="JBIAQY010000010">
    <property type="protein sequence ID" value="MFF3571529.1"/>
    <property type="molecule type" value="Genomic_DNA"/>
</dbReference>
<dbReference type="Proteomes" id="UP001601992">
    <property type="component" value="Unassembled WGS sequence"/>
</dbReference>
<dbReference type="Gene3D" id="1.10.357.20">
    <property type="entry name" value="SLC41 divalent cation transporters, integral membrane domain"/>
    <property type="match status" value="1"/>
</dbReference>
<comment type="subcellular location">
    <subcellularLocation>
        <location evidence="9">Cell membrane</location>
        <topology evidence="9">Multi-pass membrane protein</topology>
    </subcellularLocation>
    <subcellularLocation>
        <location evidence="1">Membrane</location>
        <topology evidence="1">Multi-pass membrane protein</topology>
    </subcellularLocation>
</comment>
<dbReference type="Gene3D" id="3.10.580.10">
    <property type="entry name" value="CBS-domain"/>
    <property type="match status" value="1"/>
</dbReference>
<keyword evidence="13" id="KW-1185">Reference proteome</keyword>
<feature type="transmembrane region" description="Helical" evidence="9">
    <location>
        <begin position="428"/>
        <end position="448"/>
    </location>
</feature>
<evidence type="ECO:0000259" key="11">
    <source>
        <dbReference type="PROSITE" id="PS51371"/>
    </source>
</evidence>
<dbReference type="PROSITE" id="PS51371">
    <property type="entry name" value="CBS"/>
    <property type="match status" value="2"/>
</dbReference>
<dbReference type="Gene3D" id="1.25.60.10">
    <property type="entry name" value="MgtE N-terminal domain-like"/>
    <property type="match status" value="1"/>
</dbReference>
<dbReference type="NCBIfam" id="TIGR00400">
    <property type="entry name" value="mgtE"/>
    <property type="match status" value="1"/>
</dbReference>
<feature type="domain" description="CBS" evidence="11">
    <location>
        <begin position="178"/>
        <end position="240"/>
    </location>
</feature>
<dbReference type="SUPFAM" id="SSF54631">
    <property type="entry name" value="CBS-domain pair"/>
    <property type="match status" value="1"/>
</dbReference>
<dbReference type="InterPro" id="IPR046342">
    <property type="entry name" value="CBS_dom_sf"/>
</dbReference>
<evidence type="ECO:0000256" key="7">
    <source>
        <dbReference type="ARBA" id="ARBA00023136"/>
    </source>
</evidence>
<feature type="transmembrane region" description="Helical" evidence="9">
    <location>
        <begin position="460"/>
        <end position="480"/>
    </location>
</feature>
<dbReference type="Pfam" id="PF00571">
    <property type="entry name" value="CBS"/>
    <property type="match status" value="2"/>
</dbReference>
<comment type="function">
    <text evidence="9">Acts as a magnesium transporter.</text>
</comment>
<feature type="domain" description="CBS" evidence="11">
    <location>
        <begin position="242"/>
        <end position="300"/>
    </location>
</feature>
<comment type="caution">
    <text evidence="12">The sequence shown here is derived from an EMBL/GenBank/DDBJ whole genome shotgun (WGS) entry which is preliminary data.</text>
</comment>
<sequence length="489" mass="51658">MSTDLSFVAPARSDALSDDRPADAAAVTRTEAAGDVVAESVAAEADSDDASLRDSIAARHVDAAATWLENHPPHRIADELARMDAVHAGIAFRLLDKDRALAVFEELEPVDQQQILAGMRDQSFRELVEGMDPDDRARMLREAPATVVKKVLAGLSSRERRMTAALLGYSEGSAGRYMTPEVVALHRDLTVEQALGVVRAKGAHAETVYTLPVVDGGRRLTGVVEMRALVLSDPGTPLTELVVTAPVFARATDAAEKAARLMRETNLINLPVVDSEDRLVGLLTIDDAVEVIEAADSEDVARQAGASPWAGHYMAAGVFQLARYRAMWLLLLLVAATLTVTVTDAFEVTLARAAHLALFIPLLIGAGGNAGAQAATSCVRALAVGEVRVSDLLKVIWRECRVGLVLGSMLAVVGMVIGAAFVGAQIAVVVGITLVIICGWAATIGGTMPLLAKKLRIDPAVISAPMVTTLVDATGLIIYFTTAKLVLGI</sequence>
<feature type="transmembrane region" description="Helical" evidence="9">
    <location>
        <begin position="402"/>
        <end position="422"/>
    </location>
</feature>
<keyword evidence="3 9" id="KW-0813">Transport</keyword>
<evidence type="ECO:0000256" key="2">
    <source>
        <dbReference type="ARBA" id="ARBA00009749"/>
    </source>
</evidence>
<keyword evidence="9" id="KW-0479">Metal-binding</keyword>
<feature type="region of interest" description="Disordered" evidence="10">
    <location>
        <begin position="1"/>
        <end position="31"/>
    </location>
</feature>